<dbReference type="InterPro" id="IPR013155">
    <property type="entry name" value="M/V/L/I-tRNA-synth_anticd-bd"/>
</dbReference>
<comment type="caution">
    <text evidence="15">The sequence shown here is derived from an EMBL/GenBank/DDBJ whole genome shotgun (WGS) entry which is preliminary data.</text>
</comment>
<dbReference type="GO" id="GO:0005829">
    <property type="term" value="C:cytosol"/>
    <property type="evidence" value="ECO:0007669"/>
    <property type="project" value="TreeGrafter"/>
</dbReference>
<evidence type="ECO:0000256" key="3">
    <source>
        <dbReference type="ARBA" id="ARBA00022598"/>
    </source>
</evidence>
<dbReference type="Gene3D" id="3.10.20.590">
    <property type="match status" value="1"/>
</dbReference>
<evidence type="ECO:0000256" key="1">
    <source>
        <dbReference type="ARBA" id="ARBA00005594"/>
    </source>
</evidence>
<sequence length="820" mass="93763">MSTEYPHTEIESKWKRIWKESGAHHTDLSSTDRKFYGLVMFSYPSAHKLHIGHWYNFAPADSYFRWKRMQGYNVFEPMGYDAFGLPAENYAVAQGVNPTITTAQSVAGIREQLEQIGAMYDWDREVNTSSPQYYKWTQWLFLTLHKMGLAYQKQAPVNWCPSCQTVLANEQVTAEGQCERCGTMLTKRDLKQWFFRITKYADKLLEGLKRLDWPRKTKIMQENWIGRSEGTTISFSIEGQDDPIDVFTTRADTLYGVTYLVFAPEHPLIQEITTEEQRAEVDAYIETVNKATEIERTATDRVKTGVFTGAYVIHPFTNERLQIWVADYVLLGYGTGVVMAVPAHDQRDFEFARKYELPLQIVIQPEGEILDPNMMAEAYETAGTMVNSGEFGGMPSEEGKNAVTQRLEESGKGCSSVNYRLRDWLISRQRYWGTPIPIIHCPKCGKVPVPEDQLPVLLPENVKEFAPKGKSPLAALPQFMEVKCPHCEGAAKRDPDTMDTFVCSSWYFLRYLSPERDDIAFDSDRVKAWLPVDQYIGGAEHSVMHLLYARFIAKALHDANLIHFDEPFTRLRHQGIITHKGEKMSKSSGNVVNPDNFVNEYGSDVFRMYMMFMGDYEQGGDWSDEGIVGIHRFVNRLWRLYQDHAIDSVSDESPELSEKLNYTLNYTIQQVTKNLEDLQFNTAISRMMELLNTLYEETTDGPFPGLTSVLDVFARVVAPFAPHLGEELWHMIQGEACPETTSVFDQPWPDFNPEALVKETITLVVQINGKLRDRIEVPADVDQDAALAKAKASEKVAPYIEGREIRKMVFVPKRLLNIVI</sequence>
<dbReference type="HAMAP" id="MF_00049_B">
    <property type="entry name" value="Leu_tRNA_synth_B"/>
    <property type="match status" value="1"/>
</dbReference>
<keyword evidence="6 9" id="KW-0648">Protein biosynthesis</keyword>
<comment type="catalytic activity">
    <reaction evidence="8 9">
        <text>tRNA(Leu) + L-leucine + ATP = L-leucyl-tRNA(Leu) + AMP + diphosphate</text>
        <dbReference type="Rhea" id="RHEA:11688"/>
        <dbReference type="Rhea" id="RHEA-COMP:9613"/>
        <dbReference type="Rhea" id="RHEA-COMP:9622"/>
        <dbReference type="ChEBI" id="CHEBI:30616"/>
        <dbReference type="ChEBI" id="CHEBI:33019"/>
        <dbReference type="ChEBI" id="CHEBI:57427"/>
        <dbReference type="ChEBI" id="CHEBI:78442"/>
        <dbReference type="ChEBI" id="CHEBI:78494"/>
        <dbReference type="ChEBI" id="CHEBI:456215"/>
        <dbReference type="EC" id="6.1.1.4"/>
    </reaction>
</comment>
<comment type="caution">
    <text evidence="9">Lacks conserved residue(s) required for the propagation of feature annotation.</text>
</comment>
<dbReference type="SUPFAM" id="SSF50677">
    <property type="entry name" value="ValRS/IleRS/LeuRS editing domain"/>
    <property type="match status" value="1"/>
</dbReference>
<dbReference type="Pfam" id="PF08264">
    <property type="entry name" value="Anticodon_1"/>
    <property type="match status" value="1"/>
</dbReference>
<dbReference type="InterPro" id="IPR015413">
    <property type="entry name" value="Methionyl/Leucyl_tRNA_Synth"/>
</dbReference>
<dbReference type="InterPro" id="IPR002302">
    <property type="entry name" value="Leu-tRNA-ligase"/>
</dbReference>
<dbReference type="FunFam" id="3.40.50.620:FF:000056">
    <property type="entry name" value="Leucine--tRNA ligase"/>
    <property type="match status" value="1"/>
</dbReference>
<evidence type="ECO:0000259" key="12">
    <source>
        <dbReference type="Pfam" id="PF08264"/>
    </source>
</evidence>
<evidence type="ECO:0000256" key="4">
    <source>
        <dbReference type="ARBA" id="ARBA00022741"/>
    </source>
</evidence>
<dbReference type="GO" id="GO:0006429">
    <property type="term" value="P:leucyl-tRNA aminoacylation"/>
    <property type="evidence" value="ECO:0007669"/>
    <property type="project" value="UniProtKB-UniRule"/>
</dbReference>
<evidence type="ECO:0000256" key="2">
    <source>
        <dbReference type="ARBA" id="ARBA00022490"/>
    </source>
</evidence>
<evidence type="ECO:0000313" key="15">
    <source>
        <dbReference type="EMBL" id="TKJ40714.1"/>
    </source>
</evidence>
<dbReference type="NCBIfam" id="TIGR00396">
    <property type="entry name" value="leuS_bact"/>
    <property type="match status" value="1"/>
</dbReference>
<dbReference type="AlphaFoldDB" id="A0A532V0H0"/>
<evidence type="ECO:0000259" key="13">
    <source>
        <dbReference type="Pfam" id="PF09334"/>
    </source>
</evidence>
<evidence type="ECO:0000256" key="7">
    <source>
        <dbReference type="ARBA" id="ARBA00023146"/>
    </source>
</evidence>
<feature type="domain" description="Methionyl/Leucyl tRNA synthetase" evidence="13">
    <location>
        <begin position="47"/>
        <end position="208"/>
    </location>
</feature>
<dbReference type="CDD" id="cd00812">
    <property type="entry name" value="LeuRS_core"/>
    <property type="match status" value="1"/>
</dbReference>
<reference evidence="15 16" key="1">
    <citation type="submission" date="2017-06" db="EMBL/GenBank/DDBJ databases">
        <title>Novel microbial phyla capable of carbon fixation and sulfur reduction in deep-sea sediments.</title>
        <authorList>
            <person name="Huang J."/>
            <person name="Baker B."/>
            <person name="Wang Y."/>
        </authorList>
    </citation>
    <scope>NUCLEOTIDE SEQUENCE [LARGE SCALE GENOMIC DNA]</scope>
    <source>
        <strain evidence="15">B3_LCP</strain>
    </source>
</reference>
<dbReference type="EMBL" id="NJBN01000004">
    <property type="protein sequence ID" value="TKJ40714.1"/>
    <property type="molecule type" value="Genomic_DNA"/>
</dbReference>
<organism evidence="15 16">
    <name type="scientific">candidate division LCP-89 bacterium B3_LCP</name>
    <dbReference type="NCBI Taxonomy" id="2012998"/>
    <lineage>
        <taxon>Bacteria</taxon>
        <taxon>Pseudomonadati</taxon>
        <taxon>Bacteria division LCP-89</taxon>
    </lineage>
</organism>
<protein>
    <recommendedName>
        <fullName evidence="9">Leucine--tRNA ligase</fullName>
        <ecNumber evidence="9">6.1.1.4</ecNumber>
    </recommendedName>
    <alternativeName>
        <fullName evidence="9">Leucyl-tRNA synthetase</fullName>
        <shortName evidence="9">LeuRS</shortName>
    </alternativeName>
</protein>
<evidence type="ECO:0000259" key="11">
    <source>
        <dbReference type="Pfam" id="PF00133"/>
    </source>
</evidence>
<dbReference type="Pfam" id="PF00133">
    <property type="entry name" value="tRNA-synt_1"/>
    <property type="match status" value="1"/>
</dbReference>
<evidence type="ECO:0000259" key="14">
    <source>
        <dbReference type="Pfam" id="PF13603"/>
    </source>
</evidence>
<dbReference type="FunFam" id="3.40.50.620:FF:000003">
    <property type="entry name" value="Leucine--tRNA ligase"/>
    <property type="match status" value="1"/>
</dbReference>
<proteinExistence type="inferred from homology"/>
<dbReference type="InterPro" id="IPR009080">
    <property type="entry name" value="tRNAsynth_Ia_anticodon-bd"/>
</dbReference>
<evidence type="ECO:0000313" key="16">
    <source>
        <dbReference type="Proteomes" id="UP000319619"/>
    </source>
</evidence>
<evidence type="ECO:0000256" key="5">
    <source>
        <dbReference type="ARBA" id="ARBA00022840"/>
    </source>
</evidence>
<evidence type="ECO:0000256" key="8">
    <source>
        <dbReference type="ARBA" id="ARBA00047469"/>
    </source>
</evidence>
<keyword evidence="2 9" id="KW-0963">Cytoplasm</keyword>
<feature type="domain" description="Aminoacyl-tRNA synthetase class Ia" evidence="11">
    <location>
        <begin position="421"/>
        <end position="617"/>
    </location>
</feature>
<dbReference type="PRINTS" id="PR00985">
    <property type="entry name" value="TRNASYNTHLEU"/>
</dbReference>
<dbReference type="Proteomes" id="UP000319619">
    <property type="component" value="Unassembled WGS sequence"/>
</dbReference>
<comment type="similarity">
    <text evidence="1 9 10">Belongs to the class-I aminoacyl-tRNA synthetase family.</text>
</comment>
<keyword evidence="4 9" id="KW-0547">Nucleotide-binding</keyword>
<dbReference type="InterPro" id="IPR014729">
    <property type="entry name" value="Rossmann-like_a/b/a_fold"/>
</dbReference>
<dbReference type="SUPFAM" id="SSF47323">
    <property type="entry name" value="Anticodon-binding domain of a subclass of class I aminoacyl-tRNA synthetases"/>
    <property type="match status" value="1"/>
</dbReference>
<evidence type="ECO:0000256" key="6">
    <source>
        <dbReference type="ARBA" id="ARBA00022917"/>
    </source>
</evidence>
<dbReference type="CDD" id="cd07958">
    <property type="entry name" value="Anticodon_Ia_Leu_BEm"/>
    <property type="match status" value="1"/>
</dbReference>
<feature type="domain" description="Leucyl-tRNA synthetase editing" evidence="14">
    <location>
        <begin position="222"/>
        <end position="408"/>
    </location>
</feature>
<dbReference type="SUPFAM" id="SSF52374">
    <property type="entry name" value="Nucleotidylyl transferase"/>
    <property type="match status" value="1"/>
</dbReference>
<dbReference type="InterPro" id="IPR002300">
    <property type="entry name" value="aa-tRNA-synth_Ia"/>
</dbReference>
<dbReference type="GO" id="GO:0002161">
    <property type="term" value="F:aminoacyl-tRNA deacylase activity"/>
    <property type="evidence" value="ECO:0007669"/>
    <property type="project" value="InterPro"/>
</dbReference>
<dbReference type="FunFam" id="1.10.730.10:FF:000011">
    <property type="entry name" value="Leucine--tRNA ligase chloroplastic/mitochondrial"/>
    <property type="match status" value="1"/>
</dbReference>
<dbReference type="InterPro" id="IPR009008">
    <property type="entry name" value="Val/Leu/Ile-tRNA-synth_edit"/>
</dbReference>
<dbReference type="EC" id="6.1.1.4" evidence="9"/>
<dbReference type="Pfam" id="PF09334">
    <property type="entry name" value="tRNA-synt_1g"/>
    <property type="match status" value="1"/>
</dbReference>
<gene>
    <name evidence="9" type="primary">leuS</name>
    <name evidence="15" type="ORF">CEE37_07045</name>
</gene>
<keyword evidence="7 9" id="KW-0030">Aminoacyl-tRNA synthetase</keyword>
<dbReference type="PANTHER" id="PTHR43740:SF2">
    <property type="entry name" value="LEUCINE--TRNA LIGASE, MITOCHONDRIAL"/>
    <property type="match status" value="1"/>
</dbReference>
<evidence type="ECO:0000256" key="9">
    <source>
        <dbReference type="HAMAP-Rule" id="MF_00049"/>
    </source>
</evidence>
<dbReference type="PANTHER" id="PTHR43740">
    <property type="entry name" value="LEUCYL-TRNA SYNTHETASE"/>
    <property type="match status" value="1"/>
</dbReference>
<keyword evidence="3 9" id="KW-0436">Ligase</keyword>
<accession>A0A532V0H0</accession>
<feature type="binding site" evidence="9">
    <location>
        <position position="586"/>
    </location>
    <ligand>
        <name>ATP</name>
        <dbReference type="ChEBI" id="CHEBI:30616"/>
    </ligand>
</feature>
<name>A0A532V0H0_UNCL8</name>
<comment type="subcellular location">
    <subcellularLocation>
        <location evidence="9">Cytoplasm</location>
    </subcellularLocation>
</comment>
<dbReference type="GO" id="GO:0005524">
    <property type="term" value="F:ATP binding"/>
    <property type="evidence" value="ECO:0007669"/>
    <property type="project" value="UniProtKB-UniRule"/>
</dbReference>
<keyword evidence="5 9" id="KW-0067">ATP-binding</keyword>
<dbReference type="InterPro" id="IPR025709">
    <property type="entry name" value="Leu_tRNA-synth_edit"/>
</dbReference>
<dbReference type="Gene3D" id="1.10.730.10">
    <property type="entry name" value="Isoleucyl-tRNA Synthetase, Domain 1"/>
    <property type="match status" value="1"/>
</dbReference>
<dbReference type="GO" id="GO:0004823">
    <property type="term" value="F:leucine-tRNA ligase activity"/>
    <property type="evidence" value="ECO:0007669"/>
    <property type="project" value="UniProtKB-UniRule"/>
</dbReference>
<dbReference type="Pfam" id="PF13603">
    <property type="entry name" value="tRNA-synt_1_2"/>
    <property type="match status" value="1"/>
</dbReference>
<feature type="domain" description="Methionyl/Valyl/Leucyl/Isoleucyl-tRNA synthetase anticodon-binding" evidence="12">
    <location>
        <begin position="663"/>
        <end position="782"/>
    </location>
</feature>
<evidence type="ECO:0000256" key="10">
    <source>
        <dbReference type="RuleBase" id="RU363039"/>
    </source>
</evidence>
<feature type="short sequence motif" description="'KMSKS' region" evidence="9">
    <location>
        <begin position="583"/>
        <end position="587"/>
    </location>
</feature>
<dbReference type="Gene3D" id="3.40.50.620">
    <property type="entry name" value="HUPs"/>
    <property type="match status" value="2"/>
</dbReference>